<evidence type="ECO:0000313" key="5">
    <source>
        <dbReference type="Proteomes" id="UP000326287"/>
    </source>
</evidence>
<dbReference type="Proteomes" id="UP000326287">
    <property type="component" value="Chromosome"/>
</dbReference>
<dbReference type="InterPro" id="IPR029052">
    <property type="entry name" value="Metallo-depent_PP-like"/>
</dbReference>
<dbReference type="KEGG" id="halc:EY643_01075"/>
<feature type="domain" description="Calcineurin-like phosphoesterase" evidence="3">
    <location>
        <begin position="30"/>
        <end position="238"/>
    </location>
</feature>
<evidence type="ECO:0000256" key="1">
    <source>
        <dbReference type="ARBA" id="ARBA00022729"/>
    </source>
</evidence>
<name>A0A5P9NF26_9GAMM</name>
<dbReference type="OrthoDB" id="651281at2"/>
<dbReference type="EMBL" id="CP036422">
    <property type="protein sequence ID" value="QFU74352.1"/>
    <property type="molecule type" value="Genomic_DNA"/>
</dbReference>
<dbReference type="PANTHER" id="PTHR22953">
    <property type="entry name" value="ACID PHOSPHATASE RELATED"/>
    <property type="match status" value="1"/>
</dbReference>
<gene>
    <name evidence="4" type="ORF">EY643_01075</name>
</gene>
<dbReference type="InterPro" id="IPR004843">
    <property type="entry name" value="Calcineurin-like_PHP"/>
</dbReference>
<sequence>MHARIGTPVFLAALFLTICWPSFAREPLEIVIISDINGRYGSTGYHRRVAVAVSQIISLEPDLVISTGDMVAGQRPSPKLQRLELDAMWDSFHQTIRRPLEAAGIPVIMTPGNHDASAYPGFEGERAAYADYHRAHPPTVTLEPGGFFPFYFSLEFGGLLLASLDATRSGELPVEQRDWLRAKLQGEHLAAPKILFGHLPMQPIASGRESDVINDTALEQLLQQSGNVSYLSGHHHAYYPGQRQGINMFSMGNLGGNQRKLIDGGNATGFSFALMRVDSLGVATIKAFAGPGFEDTVPITSLPAQLGNGDHQLTRYRGSSGNLENALDE</sequence>
<dbReference type="RefSeq" id="WP_152660463.1">
    <property type="nucleotide sequence ID" value="NZ_CP036422.1"/>
</dbReference>
<dbReference type="PANTHER" id="PTHR22953:SF153">
    <property type="entry name" value="PURPLE ACID PHOSPHATASE"/>
    <property type="match status" value="1"/>
</dbReference>
<dbReference type="Pfam" id="PF00149">
    <property type="entry name" value="Metallophos"/>
    <property type="match status" value="1"/>
</dbReference>
<protein>
    <recommendedName>
        <fullName evidence="3">Calcineurin-like phosphoesterase domain-containing protein</fullName>
    </recommendedName>
</protein>
<dbReference type="Gene3D" id="3.60.21.10">
    <property type="match status" value="1"/>
</dbReference>
<evidence type="ECO:0000256" key="2">
    <source>
        <dbReference type="SAM" id="MobiDB-lite"/>
    </source>
</evidence>
<reference evidence="4 5" key="1">
    <citation type="submission" date="2019-02" db="EMBL/GenBank/DDBJ databases">
        <authorList>
            <person name="Li S.-H."/>
        </authorList>
    </citation>
    <scope>NUCLEOTIDE SEQUENCE [LARGE SCALE GENOMIC DNA]</scope>
    <source>
        <strain evidence="4 5">IMCC14385</strain>
    </source>
</reference>
<dbReference type="SUPFAM" id="SSF56300">
    <property type="entry name" value="Metallo-dependent phosphatases"/>
    <property type="match status" value="1"/>
</dbReference>
<keyword evidence="5" id="KW-1185">Reference proteome</keyword>
<dbReference type="InterPro" id="IPR039331">
    <property type="entry name" value="PAPs-like"/>
</dbReference>
<feature type="region of interest" description="Disordered" evidence="2">
    <location>
        <begin position="310"/>
        <end position="329"/>
    </location>
</feature>
<accession>A0A5P9NF26</accession>
<organism evidence="4 5">
    <name type="scientific">Halioglobus maricola</name>
    <dbReference type="NCBI Taxonomy" id="2601894"/>
    <lineage>
        <taxon>Bacteria</taxon>
        <taxon>Pseudomonadati</taxon>
        <taxon>Pseudomonadota</taxon>
        <taxon>Gammaproteobacteria</taxon>
        <taxon>Cellvibrionales</taxon>
        <taxon>Halieaceae</taxon>
        <taxon>Halioglobus</taxon>
    </lineage>
</organism>
<keyword evidence="1" id="KW-0732">Signal</keyword>
<dbReference type="AlphaFoldDB" id="A0A5P9NF26"/>
<proteinExistence type="predicted"/>
<dbReference type="GO" id="GO:0003993">
    <property type="term" value="F:acid phosphatase activity"/>
    <property type="evidence" value="ECO:0007669"/>
    <property type="project" value="InterPro"/>
</dbReference>
<evidence type="ECO:0000259" key="3">
    <source>
        <dbReference type="Pfam" id="PF00149"/>
    </source>
</evidence>
<evidence type="ECO:0000313" key="4">
    <source>
        <dbReference type="EMBL" id="QFU74352.1"/>
    </source>
</evidence>